<reference evidence="1" key="1">
    <citation type="submission" date="2018-05" db="EMBL/GenBank/DDBJ databases">
        <authorList>
            <person name="Lanie J.A."/>
            <person name="Ng W.-L."/>
            <person name="Kazmierczak K.M."/>
            <person name="Andrzejewski T.M."/>
            <person name="Davidsen T.M."/>
            <person name="Wayne K.J."/>
            <person name="Tettelin H."/>
            <person name="Glass J.I."/>
            <person name="Rusch D."/>
            <person name="Podicherti R."/>
            <person name="Tsui H.-C.T."/>
            <person name="Winkler M.E."/>
        </authorList>
    </citation>
    <scope>NUCLEOTIDE SEQUENCE</scope>
</reference>
<protein>
    <submittedName>
        <fullName evidence="1">Uncharacterized protein</fullName>
    </submittedName>
</protein>
<dbReference type="AlphaFoldDB" id="A0A382K339"/>
<accession>A0A382K339</accession>
<feature type="non-terminal residue" evidence="1">
    <location>
        <position position="404"/>
    </location>
</feature>
<proteinExistence type="predicted"/>
<organism evidence="1">
    <name type="scientific">marine metagenome</name>
    <dbReference type="NCBI Taxonomy" id="408172"/>
    <lineage>
        <taxon>unclassified sequences</taxon>
        <taxon>metagenomes</taxon>
        <taxon>ecological metagenomes</taxon>
    </lineage>
</organism>
<sequence length="404" mass="43930">MKKMSQSLFSIILFLSLSSIAFCDVTSSITSLVGKNAEGYLAPLGTMMGGGMNSGFYRKASPHKILGFDITVDFAYSMAPPGQTTYNFYIPNDSIDFPFQFQFPRSMFSSVMGDWESVIPSVEGNSALYQDQEIPFELAVKDLLNGGEGNIRAQNILGNDSTAELTFTLNKAVPAIIRQIIDNTWSIVDTIPGLGEGYAFVQGGPEIKLFENQDAFEAGFGDSLEILVGAQLDAISEDMPKIQIPGGFGSNFNSLPIDIGFPLPIVQASVGLPFHTEITARGLPVAMPIGIGTVKYGGLGGKIGISDYLSDILYKPEKDLTELPDSNLIYIIENPPSRINPSDVDNAISSLRLNEINVNAIDSLNYLFLQGNKTVVIEIQSRVSDALLQLDSQPKKKKKKRKFP</sequence>
<evidence type="ECO:0000313" key="1">
    <source>
        <dbReference type="EMBL" id="SVC19254.1"/>
    </source>
</evidence>
<dbReference type="InterPro" id="IPR046495">
    <property type="entry name" value="DUF6588"/>
</dbReference>
<dbReference type="EMBL" id="UINC01078303">
    <property type="protein sequence ID" value="SVC19254.1"/>
    <property type="molecule type" value="Genomic_DNA"/>
</dbReference>
<dbReference type="Pfam" id="PF20230">
    <property type="entry name" value="DUF6588"/>
    <property type="match status" value="2"/>
</dbReference>
<gene>
    <name evidence="1" type="ORF">METZ01_LOCUS272108</name>
</gene>
<name>A0A382K339_9ZZZZ</name>